<dbReference type="AlphaFoldDB" id="A0AAN7QMD8"/>
<sequence length="100" mass="11483">MHLSCESWHAIRYDSGVLIRWVYKQMNIKLAITRSSFLELQYIHRYLLGIHNSVISGQSLSFIPLSTAKQLRCIMHSLLEKMANPPTFPTSGLLLSIIRP</sequence>
<name>A0AAN7QMD8_9MYRT</name>
<proteinExistence type="predicted"/>
<comment type="caution">
    <text evidence="1">The sequence shown here is derived from an EMBL/GenBank/DDBJ whole genome shotgun (WGS) entry which is preliminary data.</text>
</comment>
<accession>A0AAN7QMD8</accession>
<dbReference type="EMBL" id="JAXIOK010000005">
    <property type="protein sequence ID" value="KAK4770238.1"/>
    <property type="molecule type" value="Genomic_DNA"/>
</dbReference>
<gene>
    <name evidence="1" type="ORF">SAY87_030770</name>
</gene>
<protein>
    <submittedName>
        <fullName evidence="1">Uncharacterized protein</fullName>
    </submittedName>
</protein>
<dbReference type="Proteomes" id="UP001345219">
    <property type="component" value="Chromosome 24"/>
</dbReference>
<keyword evidence="2" id="KW-1185">Reference proteome</keyword>
<evidence type="ECO:0000313" key="1">
    <source>
        <dbReference type="EMBL" id="KAK4770238.1"/>
    </source>
</evidence>
<reference evidence="1 2" key="1">
    <citation type="journal article" date="2023" name="Hortic Res">
        <title>Pangenome of water caltrop reveals structural variations and asymmetric subgenome divergence after allopolyploidization.</title>
        <authorList>
            <person name="Zhang X."/>
            <person name="Chen Y."/>
            <person name="Wang L."/>
            <person name="Yuan Y."/>
            <person name="Fang M."/>
            <person name="Shi L."/>
            <person name="Lu R."/>
            <person name="Comes H.P."/>
            <person name="Ma Y."/>
            <person name="Chen Y."/>
            <person name="Huang G."/>
            <person name="Zhou Y."/>
            <person name="Zheng Z."/>
            <person name="Qiu Y."/>
        </authorList>
    </citation>
    <scope>NUCLEOTIDE SEQUENCE [LARGE SCALE GENOMIC DNA]</scope>
    <source>
        <tissue evidence="1">Roots</tissue>
    </source>
</reference>
<evidence type="ECO:0000313" key="2">
    <source>
        <dbReference type="Proteomes" id="UP001345219"/>
    </source>
</evidence>
<organism evidence="1 2">
    <name type="scientific">Trapa incisa</name>
    <dbReference type="NCBI Taxonomy" id="236973"/>
    <lineage>
        <taxon>Eukaryota</taxon>
        <taxon>Viridiplantae</taxon>
        <taxon>Streptophyta</taxon>
        <taxon>Embryophyta</taxon>
        <taxon>Tracheophyta</taxon>
        <taxon>Spermatophyta</taxon>
        <taxon>Magnoliopsida</taxon>
        <taxon>eudicotyledons</taxon>
        <taxon>Gunneridae</taxon>
        <taxon>Pentapetalae</taxon>
        <taxon>rosids</taxon>
        <taxon>malvids</taxon>
        <taxon>Myrtales</taxon>
        <taxon>Lythraceae</taxon>
        <taxon>Trapa</taxon>
    </lineage>
</organism>